<evidence type="ECO:0000313" key="2">
    <source>
        <dbReference type="EMBL" id="PZW39551.1"/>
    </source>
</evidence>
<sequence length="232" mass="26910">MKLFLPFLFIFLISYSVFGQGRKVYFSEAVGIHIPKYKKKAKKAYRNDNAQYAEFLFDSLVKNHLSGTYIDNFNINCIGKAKKCFNDYKKPIYLTTYASWCVPGKGEIPALNELAKKYKDKIDFIVLFWDEKKNVKEVISDYKGYIDIVYVDELKNKDAYIVKTMKHSLGFPTTFYIGSDKKIIHIDRTAKLPFTDPFEKSYNLNFNNLSSGISEILAHEEELLSSMPFTLN</sequence>
<name>A0A2W7HXZ9_9FLAO</name>
<evidence type="ECO:0000313" key="3">
    <source>
        <dbReference type="Proteomes" id="UP000249542"/>
    </source>
</evidence>
<dbReference type="GO" id="GO:0016491">
    <property type="term" value="F:oxidoreductase activity"/>
    <property type="evidence" value="ECO:0007669"/>
    <property type="project" value="InterPro"/>
</dbReference>
<dbReference type="Gene3D" id="3.40.30.10">
    <property type="entry name" value="Glutaredoxin"/>
    <property type="match status" value="1"/>
</dbReference>
<organism evidence="2 3">
    <name type="scientific">Mesonia algae</name>
    <dbReference type="NCBI Taxonomy" id="213248"/>
    <lineage>
        <taxon>Bacteria</taxon>
        <taxon>Pseudomonadati</taxon>
        <taxon>Bacteroidota</taxon>
        <taxon>Flavobacteriia</taxon>
        <taxon>Flavobacteriales</taxon>
        <taxon>Flavobacteriaceae</taxon>
        <taxon>Mesonia</taxon>
    </lineage>
</organism>
<dbReference type="EMBL" id="QKYV01000005">
    <property type="protein sequence ID" value="PZW39551.1"/>
    <property type="molecule type" value="Genomic_DNA"/>
</dbReference>
<dbReference type="InterPro" id="IPR036249">
    <property type="entry name" value="Thioredoxin-like_sf"/>
</dbReference>
<protein>
    <submittedName>
        <fullName evidence="2">Thiol-disulfide isomerase/thioredoxin</fullName>
    </submittedName>
</protein>
<feature type="domain" description="Alkyl hydroperoxide reductase subunit C/ Thiol specific antioxidant" evidence="1">
    <location>
        <begin position="80"/>
        <end position="185"/>
    </location>
</feature>
<proteinExistence type="predicted"/>
<evidence type="ECO:0000259" key="1">
    <source>
        <dbReference type="Pfam" id="PF00578"/>
    </source>
</evidence>
<reference evidence="2 3" key="1">
    <citation type="submission" date="2018-06" db="EMBL/GenBank/DDBJ databases">
        <title>Genomic Encyclopedia of Archaeal and Bacterial Type Strains, Phase II (KMG-II): from individual species to whole genera.</title>
        <authorList>
            <person name="Goeker M."/>
        </authorList>
    </citation>
    <scope>NUCLEOTIDE SEQUENCE [LARGE SCALE GENOMIC DNA]</scope>
    <source>
        <strain evidence="2 3">DSM 15361</strain>
    </source>
</reference>
<gene>
    <name evidence="2" type="ORF">LX95_01908</name>
</gene>
<keyword evidence="3" id="KW-1185">Reference proteome</keyword>
<dbReference type="RefSeq" id="WP_111541210.1">
    <property type="nucleotide sequence ID" value="NZ_QKYV01000005.1"/>
</dbReference>
<comment type="caution">
    <text evidence="2">The sequence shown here is derived from an EMBL/GenBank/DDBJ whole genome shotgun (WGS) entry which is preliminary data.</text>
</comment>
<accession>A0A2W7HXZ9</accession>
<dbReference type="GO" id="GO:0016209">
    <property type="term" value="F:antioxidant activity"/>
    <property type="evidence" value="ECO:0007669"/>
    <property type="project" value="InterPro"/>
</dbReference>
<keyword evidence="2" id="KW-0413">Isomerase</keyword>
<dbReference type="SUPFAM" id="SSF52833">
    <property type="entry name" value="Thioredoxin-like"/>
    <property type="match status" value="1"/>
</dbReference>
<dbReference type="AlphaFoldDB" id="A0A2W7HXZ9"/>
<dbReference type="InterPro" id="IPR000866">
    <property type="entry name" value="AhpC/TSA"/>
</dbReference>
<dbReference type="Pfam" id="PF00578">
    <property type="entry name" value="AhpC-TSA"/>
    <property type="match status" value="1"/>
</dbReference>
<dbReference type="Proteomes" id="UP000249542">
    <property type="component" value="Unassembled WGS sequence"/>
</dbReference>
<dbReference type="GO" id="GO:0016853">
    <property type="term" value="F:isomerase activity"/>
    <property type="evidence" value="ECO:0007669"/>
    <property type="project" value="UniProtKB-KW"/>
</dbReference>